<name>A0A835WH04_9CHLO</name>
<dbReference type="GO" id="GO:0016279">
    <property type="term" value="F:protein-lysine N-methyltransferase activity"/>
    <property type="evidence" value="ECO:0007669"/>
    <property type="project" value="TreeGrafter"/>
</dbReference>
<feature type="region of interest" description="Disordered" evidence="4">
    <location>
        <begin position="1"/>
        <end position="20"/>
    </location>
</feature>
<keyword evidence="1" id="KW-0489">Methyltransferase</keyword>
<dbReference type="InterPro" id="IPR036464">
    <property type="entry name" value="Rubisco_LSMT_subst-bd_sf"/>
</dbReference>
<evidence type="ECO:0000256" key="3">
    <source>
        <dbReference type="ARBA" id="ARBA00022691"/>
    </source>
</evidence>
<dbReference type="PANTHER" id="PTHR13271:SF154">
    <property type="entry name" value="GRIP DOMAIN-CONTAINING PROTEIN"/>
    <property type="match status" value="1"/>
</dbReference>
<dbReference type="PROSITE" id="PS50280">
    <property type="entry name" value="SET"/>
    <property type="match status" value="1"/>
</dbReference>
<dbReference type="Proteomes" id="UP000613740">
    <property type="component" value="Unassembled WGS sequence"/>
</dbReference>
<dbReference type="SUPFAM" id="SSF81822">
    <property type="entry name" value="RuBisCo LSMT C-terminal, substrate-binding domain"/>
    <property type="match status" value="1"/>
</dbReference>
<evidence type="ECO:0000313" key="6">
    <source>
        <dbReference type="EMBL" id="KAG2447358.1"/>
    </source>
</evidence>
<gene>
    <name evidence="6" type="ORF">HYH02_007686</name>
</gene>
<evidence type="ECO:0000259" key="5">
    <source>
        <dbReference type="PROSITE" id="PS50280"/>
    </source>
</evidence>
<dbReference type="InterPro" id="IPR050600">
    <property type="entry name" value="SETD3_SETD6_MTase"/>
</dbReference>
<dbReference type="Gene3D" id="3.90.1420.10">
    <property type="entry name" value="Rubisco LSMT, substrate-binding domain"/>
    <property type="match status" value="1"/>
</dbReference>
<keyword evidence="3" id="KW-0949">S-adenosyl-L-methionine</keyword>
<dbReference type="EMBL" id="JAEHOD010000022">
    <property type="protein sequence ID" value="KAG2447358.1"/>
    <property type="molecule type" value="Genomic_DNA"/>
</dbReference>
<dbReference type="SUPFAM" id="SSF82199">
    <property type="entry name" value="SET domain"/>
    <property type="match status" value="1"/>
</dbReference>
<comment type="caution">
    <text evidence="6">The sequence shown here is derived from an EMBL/GenBank/DDBJ whole genome shotgun (WGS) entry which is preliminary data.</text>
</comment>
<dbReference type="OrthoDB" id="5945798at2759"/>
<dbReference type="InterPro" id="IPR046341">
    <property type="entry name" value="SET_dom_sf"/>
</dbReference>
<dbReference type="GO" id="GO:0032259">
    <property type="term" value="P:methylation"/>
    <property type="evidence" value="ECO:0007669"/>
    <property type="project" value="UniProtKB-KW"/>
</dbReference>
<evidence type="ECO:0000256" key="2">
    <source>
        <dbReference type="ARBA" id="ARBA00022679"/>
    </source>
</evidence>
<dbReference type="AlphaFoldDB" id="A0A835WH04"/>
<feature type="region of interest" description="Disordered" evidence="4">
    <location>
        <begin position="243"/>
        <end position="289"/>
    </location>
</feature>
<feature type="domain" description="SET" evidence="5">
    <location>
        <begin position="59"/>
        <end position="315"/>
    </location>
</feature>
<accession>A0A835WH04</accession>
<reference evidence="6" key="1">
    <citation type="journal article" date="2020" name="bioRxiv">
        <title>Comparative genomics of Chlamydomonas.</title>
        <authorList>
            <person name="Craig R.J."/>
            <person name="Hasan A.R."/>
            <person name="Ness R.W."/>
            <person name="Keightley P.D."/>
        </authorList>
    </citation>
    <scope>NUCLEOTIDE SEQUENCE</scope>
    <source>
        <strain evidence="6">CCAP 11/173</strain>
    </source>
</reference>
<evidence type="ECO:0000256" key="1">
    <source>
        <dbReference type="ARBA" id="ARBA00022603"/>
    </source>
</evidence>
<dbReference type="PANTHER" id="PTHR13271">
    <property type="entry name" value="UNCHARACTERIZED PUTATIVE METHYLTRANSFERASE"/>
    <property type="match status" value="1"/>
</dbReference>
<evidence type="ECO:0000256" key="4">
    <source>
        <dbReference type="SAM" id="MobiDB-lite"/>
    </source>
</evidence>
<protein>
    <recommendedName>
        <fullName evidence="5">SET domain-containing protein</fullName>
    </recommendedName>
</protein>
<organism evidence="6 7">
    <name type="scientific">Chlamydomonas schloesseri</name>
    <dbReference type="NCBI Taxonomy" id="2026947"/>
    <lineage>
        <taxon>Eukaryota</taxon>
        <taxon>Viridiplantae</taxon>
        <taxon>Chlorophyta</taxon>
        <taxon>core chlorophytes</taxon>
        <taxon>Chlorophyceae</taxon>
        <taxon>CS clade</taxon>
        <taxon>Chlamydomonadales</taxon>
        <taxon>Chlamydomonadaceae</taxon>
        <taxon>Chlamydomonas</taxon>
    </lineage>
</organism>
<feature type="compositionally biased region" description="Low complexity" evidence="4">
    <location>
        <begin position="280"/>
        <end position="289"/>
    </location>
</feature>
<keyword evidence="2" id="KW-0808">Transferase</keyword>
<proteinExistence type="predicted"/>
<dbReference type="Gene3D" id="3.90.1410.10">
    <property type="entry name" value="set domain protein methyltransferase, domain 1"/>
    <property type="match status" value="1"/>
</dbReference>
<sequence length="477" mass="49951">MLQSLQGLKNRLGSSPHGRAQRRRLVCRAAAQAADSVTDELLAVLEAYTSLADAARVETSLELRRTGGALGAGLGLATTRPHAKNEVLMRVPRSAAIVLDYDRGLSMPPARWPRLRGGVSSSTDPLPWDILIALALVDGLAGDGGEFWSRYCDALLPAPERLTLPMCWEPQRLAHLQHRDIAAAAEAQQDRLMGLFPELMEPLAPDVPSWIQWAFACVRSRAFRAGPDAFAFVPFLDLANHADAPQAGPPPGPGGGAGAGAQAGPSVPPANHVANADFRASPPSSGSGEAAAGEYFELYALRDIEPGEEVTISYAGPKGYTNQRFMAQYGFVPVGGNAADRVQLELAPELQAAPLDLAVLQALLGDGLFLAALNGSDPYLNAALRSLPLADGGSGGEEGRTASAASVRTAQALLEQVEAQIAAGTTTLEADEALMGGPQGAALAAADPRQAAAVSYRIERKRLLGKAAAVLRAYARQ</sequence>
<keyword evidence="7" id="KW-1185">Reference proteome</keyword>
<dbReference type="CDD" id="cd10527">
    <property type="entry name" value="SET_LSMT"/>
    <property type="match status" value="1"/>
</dbReference>
<dbReference type="InterPro" id="IPR001214">
    <property type="entry name" value="SET_dom"/>
</dbReference>
<evidence type="ECO:0000313" key="7">
    <source>
        <dbReference type="Proteomes" id="UP000613740"/>
    </source>
</evidence>